<dbReference type="PANTHER" id="PTHR23082:SF0">
    <property type="entry name" value="GENERAL TRANSCRIPTION FACTOR 3C POLYPEPTIDE 3"/>
    <property type="match status" value="1"/>
</dbReference>
<evidence type="ECO:0000256" key="1">
    <source>
        <dbReference type="PROSITE-ProRule" id="PRU00339"/>
    </source>
</evidence>
<feature type="compositionally biased region" description="Polar residues" evidence="2">
    <location>
        <begin position="67"/>
        <end position="78"/>
    </location>
</feature>
<dbReference type="InterPro" id="IPR019734">
    <property type="entry name" value="TPR_rpt"/>
</dbReference>
<reference evidence="3" key="1">
    <citation type="journal article" date="2020" name="Stud. Mycol.">
        <title>101 Dothideomycetes genomes: a test case for predicting lifestyles and emergence of pathogens.</title>
        <authorList>
            <person name="Haridas S."/>
            <person name="Albert R."/>
            <person name="Binder M."/>
            <person name="Bloem J."/>
            <person name="Labutti K."/>
            <person name="Salamov A."/>
            <person name="Andreopoulos B."/>
            <person name="Baker S."/>
            <person name="Barry K."/>
            <person name="Bills G."/>
            <person name="Bluhm B."/>
            <person name="Cannon C."/>
            <person name="Castanera R."/>
            <person name="Culley D."/>
            <person name="Daum C."/>
            <person name="Ezra D."/>
            <person name="Gonzalez J."/>
            <person name="Henrissat B."/>
            <person name="Kuo A."/>
            <person name="Liang C."/>
            <person name="Lipzen A."/>
            <person name="Lutzoni F."/>
            <person name="Magnuson J."/>
            <person name="Mondo S."/>
            <person name="Nolan M."/>
            <person name="Ohm R."/>
            <person name="Pangilinan J."/>
            <person name="Park H.-J."/>
            <person name="Ramirez L."/>
            <person name="Alfaro M."/>
            <person name="Sun H."/>
            <person name="Tritt A."/>
            <person name="Yoshinaga Y."/>
            <person name="Zwiers L.-H."/>
            <person name="Turgeon B."/>
            <person name="Goodwin S."/>
            <person name="Spatafora J."/>
            <person name="Crous P."/>
            <person name="Grigoriev I."/>
        </authorList>
    </citation>
    <scope>NUCLEOTIDE SEQUENCE</scope>
    <source>
        <strain evidence="3">CBS 675.92</strain>
    </source>
</reference>
<feature type="region of interest" description="Disordered" evidence="2">
    <location>
        <begin position="1"/>
        <end position="248"/>
    </location>
</feature>
<feature type="compositionally biased region" description="Basic residues" evidence="2">
    <location>
        <begin position="743"/>
        <end position="754"/>
    </location>
</feature>
<dbReference type="InterPro" id="IPR039340">
    <property type="entry name" value="Tfc4/TFIIIC-102/Sfc4"/>
</dbReference>
<dbReference type="PANTHER" id="PTHR23082">
    <property type="entry name" value="TRANSCRIPTION INITIATION FACTOR IIIC TFIIIC , POLYPEPTIDE 3-RELATED"/>
    <property type="match status" value="1"/>
</dbReference>
<evidence type="ECO:0000313" key="4">
    <source>
        <dbReference type="Proteomes" id="UP000800035"/>
    </source>
</evidence>
<keyword evidence="4" id="KW-1185">Reference proteome</keyword>
<feature type="region of interest" description="Disordered" evidence="2">
    <location>
        <begin position="691"/>
        <end position="814"/>
    </location>
</feature>
<organism evidence="3 4">
    <name type="scientific">Byssothecium circinans</name>
    <dbReference type="NCBI Taxonomy" id="147558"/>
    <lineage>
        <taxon>Eukaryota</taxon>
        <taxon>Fungi</taxon>
        <taxon>Dikarya</taxon>
        <taxon>Ascomycota</taxon>
        <taxon>Pezizomycotina</taxon>
        <taxon>Dothideomycetes</taxon>
        <taxon>Pleosporomycetidae</taxon>
        <taxon>Pleosporales</taxon>
        <taxon>Massarineae</taxon>
        <taxon>Massarinaceae</taxon>
        <taxon>Byssothecium</taxon>
    </lineage>
</organism>
<evidence type="ECO:0000313" key="3">
    <source>
        <dbReference type="EMBL" id="KAF1956642.1"/>
    </source>
</evidence>
<dbReference type="InterPro" id="IPR011990">
    <property type="entry name" value="TPR-like_helical_dom_sf"/>
</dbReference>
<proteinExistence type="predicted"/>
<dbReference type="PROSITE" id="PS50005">
    <property type="entry name" value="TPR"/>
    <property type="match status" value="1"/>
</dbReference>
<dbReference type="EMBL" id="ML976991">
    <property type="protein sequence ID" value="KAF1956642.1"/>
    <property type="molecule type" value="Genomic_DNA"/>
</dbReference>
<feature type="compositionally biased region" description="Basic residues" evidence="2">
    <location>
        <begin position="692"/>
        <end position="710"/>
    </location>
</feature>
<feature type="compositionally biased region" description="Basic and acidic residues" evidence="2">
    <location>
        <begin position="146"/>
        <end position="158"/>
    </location>
</feature>
<evidence type="ECO:0000256" key="2">
    <source>
        <dbReference type="SAM" id="MobiDB-lite"/>
    </source>
</evidence>
<feature type="compositionally biased region" description="Basic and acidic residues" evidence="2">
    <location>
        <begin position="727"/>
        <end position="742"/>
    </location>
</feature>
<feature type="compositionally biased region" description="Basic residues" evidence="2">
    <location>
        <begin position="225"/>
        <end position="238"/>
    </location>
</feature>
<feature type="compositionally biased region" description="Acidic residues" evidence="2">
    <location>
        <begin position="170"/>
        <end position="186"/>
    </location>
</feature>
<feature type="repeat" description="TPR" evidence="1">
    <location>
        <begin position="1106"/>
        <end position="1139"/>
    </location>
</feature>
<name>A0A6A5TYC1_9PLEO</name>
<protein>
    <submittedName>
        <fullName evidence="3">TPR-like protein</fullName>
    </submittedName>
</protein>
<keyword evidence="1" id="KW-0802">TPR repeat</keyword>
<dbReference type="SMART" id="SM00028">
    <property type="entry name" value="TPR"/>
    <property type="match status" value="3"/>
</dbReference>
<dbReference type="AlphaFoldDB" id="A0A6A5TYC1"/>
<gene>
    <name evidence="3" type="ORF">CC80DRAFT_525456</name>
</gene>
<dbReference type="GO" id="GO:0006383">
    <property type="term" value="P:transcription by RNA polymerase III"/>
    <property type="evidence" value="ECO:0007669"/>
    <property type="project" value="InterPro"/>
</dbReference>
<dbReference type="GO" id="GO:0000127">
    <property type="term" value="C:transcription factor TFIIIC complex"/>
    <property type="evidence" value="ECO:0007669"/>
    <property type="project" value="TreeGrafter"/>
</dbReference>
<dbReference type="SUPFAM" id="SSF48452">
    <property type="entry name" value="TPR-like"/>
    <property type="match status" value="2"/>
</dbReference>
<feature type="compositionally biased region" description="Low complexity" evidence="2">
    <location>
        <begin position="79"/>
        <end position="90"/>
    </location>
</feature>
<feature type="compositionally biased region" description="Basic and acidic residues" evidence="2">
    <location>
        <begin position="187"/>
        <end position="202"/>
    </location>
</feature>
<sequence>MSSGSGPFRQWPSRPSSGNKRFLPVSGTFSNGSGPQRPPVSTVPQPYAAHISNVQQPPASFIPPQHLFQQYQDSFPNAQPQQSQVPPTTTAYQEPSTDDFLGVSQIVHEGFIPAPGREDEDEPTFPDNTRLDVGFESSSEEDSEEERILQEVVERNDNEEIDQDYSASDAELEDDPDEILLEEEVDVKESVLKRGKPKDKSTRSGQRGRASTRGRGGFRSIGAAKTRKTGVRGRRKGPRGPCAVADPGPEFKQLQQLANEAFANHDYDAAIHQASQAIQINPEIFSAWNILSEAHAAKGEEPSSLQALMMGGQTKRDKDLWWLIVDRIDNLDSSKFPEYTEGRKAEMCLTCLKAIMSLDQNDYNARSRKLALESHRGKITRCVKLCQKMLRMDGHEHEYDLLKQMAVLGTSSLKQTKFHLHKILQYYEASIAYFVEKEDPTLDWNLLNIYLDLLHKAGDYNYALSRLKTLCRWKQGRKHETYWDKEEDDREFDIEDTPRRITIAEFVRSRTSNTSDYGGSVPMEIRAKMGMFRLRQEPSNLDEAMHHLNMLEPEDESPYSYLQDYPDIFKEVADTLHETGHDQEALYFYEPLLRNRQEQFDLKSFIGLHTCYKNRHDQTNADKVVAMLKDWNVGTLDDLARLAKFFEDIGLPKEARQRAEIVYRNKATWRLRKVNYGGYTAMLEDFRDERKRQRGKGNVRKMRAKKHREKLRVATGVEEDLEADEDATPKERPSLGPADKRPAKGRGFYRRKFRPTAPQPQIFLPVEDETDPVSVDRGVQREAEQDPAQAAPTEPVQQSPSPSPEPMTLEGTDLPVDKIEHKLFRDKLMRLAAANAEELSSKRTQHREIVTSFERLDELSELADDGDEDATSEYLSIARELVEEFSTFDLFYAERRLEFRGYFRRIGGGELWKESALMALAVEANRVEDGGEERPLQEKPDVIEPEFWSVDFDRWANVFGRYSLYLARRDEKERCFSALDVALQSNIMFRTSEYAHKLEICRLACGLAVNDSEQVSAAGRLLLRRYPFSSDIIRIYSAANRLCPINDGYGNGPAHKSFLRFIKTIDYVLLKPEERTWFNFRGDDRSQWMQAVINSGMMDHVKNHDPALFTLFGHILSSGGSYMGALNYYFRAYALTPKDPMINLSIAAAYLQHSMKRQSENRQFQIQQGISFMTQYYELRTKDDVAIQCSEAEFNMGRMWHGLGLTTQALRAYERCIALSERVKQEAADKCRDDAFGVEDFATEAAFAVQTIYTLSGDFQGAKMVTESLLVIE</sequence>
<dbReference type="Gene3D" id="1.25.40.10">
    <property type="entry name" value="Tetratricopeptide repeat domain"/>
    <property type="match status" value="2"/>
</dbReference>
<dbReference type="OrthoDB" id="9991317at2759"/>
<feature type="compositionally biased region" description="Acidic residues" evidence="2">
    <location>
        <begin position="717"/>
        <end position="726"/>
    </location>
</feature>
<dbReference type="Proteomes" id="UP000800035">
    <property type="component" value="Unassembled WGS sequence"/>
</dbReference>
<accession>A0A6A5TYC1</accession>